<name>A0A1Y5X9J9_KIBAR</name>
<proteinExistence type="predicted"/>
<evidence type="ECO:0000313" key="2">
    <source>
        <dbReference type="Proteomes" id="UP000192674"/>
    </source>
</evidence>
<dbReference type="EMBL" id="FWXV01000001">
    <property type="protein sequence ID" value="SMC74236.1"/>
    <property type="molecule type" value="Genomic_DNA"/>
</dbReference>
<accession>A0A1Y5X9J9</accession>
<reference evidence="1 2" key="1">
    <citation type="submission" date="2017-04" db="EMBL/GenBank/DDBJ databases">
        <authorList>
            <person name="Afonso C.L."/>
            <person name="Miller P.J."/>
            <person name="Scott M.A."/>
            <person name="Spackman E."/>
            <person name="Goraichik I."/>
            <person name="Dimitrov K.M."/>
            <person name="Suarez D.L."/>
            <person name="Swayne D.E."/>
        </authorList>
    </citation>
    <scope>NUCLEOTIDE SEQUENCE [LARGE SCALE GENOMIC DNA]</scope>
    <source>
        <strain evidence="1 2">DSM 43828</strain>
    </source>
</reference>
<gene>
    <name evidence="1" type="ORF">SAMN05661093_01842</name>
</gene>
<sequence length="396" mass="43477">MHKMWVKGPVGADATYRVTRRACRNVLVMVPTMTAGARLMDLVPLLDGDHRVQTVFTVPHADEAWQYTAEFVSARGGLSLPWNQARQHTWDLVLAASHRHIEQVRGKLLILPHGAGNLMSRRYSRKARGATRPTTGLDAELLVYRGRVLPAVIALTHERELHALRRSCPEALPTAVIAGDICLDRMSASAPYRKQYRAALGIGDNDRLVTISSTWSASSTFGCHPDLYNRLLGEGGVVAAAVLHPMIWAVHGVWQVRSWLAPAIARGLRVIRPDAGWQATMIASDHVIGDHGSTTSYAAAIGRTVSLAAYPEHDIHKGSIADRLARHSPRLDMSKPIVPQLRGGVGRRNDMAKVISSRPGRAASILRTCMYRLLGLPEPSWRPSLCPVPLPSPLWI</sequence>
<organism evidence="1 2">
    <name type="scientific">Kibdelosporangium aridum</name>
    <dbReference type="NCBI Taxonomy" id="2030"/>
    <lineage>
        <taxon>Bacteria</taxon>
        <taxon>Bacillati</taxon>
        <taxon>Actinomycetota</taxon>
        <taxon>Actinomycetes</taxon>
        <taxon>Pseudonocardiales</taxon>
        <taxon>Pseudonocardiaceae</taxon>
        <taxon>Kibdelosporangium</taxon>
    </lineage>
</organism>
<evidence type="ECO:0008006" key="3">
    <source>
        <dbReference type="Google" id="ProtNLM"/>
    </source>
</evidence>
<keyword evidence="2" id="KW-1185">Reference proteome</keyword>
<evidence type="ECO:0000313" key="1">
    <source>
        <dbReference type="EMBL" id="SMC74236.1"/>
    </source>
</evidence>
<dbReference type="Proteomes" id="UP000192674">
    <property type="component" value="Unassembled WGS sequence"/>
</dbReference>
<dbReference type="AlphaFoldDB" id="A0A1Y5X9J9"/>
<protein>
    <recommendedName>
        <fullName evidence="3">CDP-Glycerol:Poly(Glycerophosphate) glycerophosphotransferase</fullName>
    </recommendedName>
</protein>